<dbReference type="KEGG" id="ldo:LDBPK_191250"/>
<keyword evidence="8" id="KW-1185">Reference proteome</keyword>
<evidence type="ECO:0000313" key="8">
    <source>
        <dbReference type="Proteomes" id="UP000274082"/>
    </source>
</evidence>
<evidence type="ECO:0000313" key="10">
    <source>
        <dbReference type="Proteomes" id="UP000318821"/>
    </source>
</evidence>
<gene>
    <name evidence="5" type="ORF">CGC20_8700</name>
    <name evidence="6" type="ORF">CGC21_18990</name>
    <name evidence="4" type="ORF">LDBPK_191250</name>
    <name evidence="2" type="ORF">LdCL_190017600</name>
    <name evidence="3" type="ORF">LDHU3_19.1510</name>
</gene>
<evidence type="ECO:0000313" key="3">
    <source>
        <dbReference type="EMBL" id="CAC5429517.1"/>
    </source>
</evidence>
<evidence type="ECO:0000313" key="4">
    <source>
        <dbReference type="EMBL" id="CBZ33593.1"/>
    </source>
</evidence>
<reference evidence="9" key="7">
    <citation type="submission" date="2019-02" db="EMBL/GenBank/DDBJ databases">
        <title>FDA dAtabase for Regulatory Grade micrObial Sequences (FDA-ARGOS): Supporting development and validation of Infectious Disease Dx tests.</title>
        <authorList>
            <person name="Duncan R."/>
            <person name="Fisher C."/>
            <person name="Tallon L."/>
            <person name="Sadzewicz L."/>
            <person name="Sengamalay N."/>
            <person name="Ott S."/>
            <person name="Godinez A."/>
            <person name="Nagaraj S."/>
            <person name="Vavikolanu K."/>
            <person name="Nadendla S."/>
            <person name="Aluvathingal J."/>
            <person name="Sichtig H."/>
        </authorList>
    </citation>
    <scope>NUCLEOTIDE SEQUENCE [LARGE SCALE GENOMIC DNA]</scope>
    <source>
        <strain evidence="9">FDAARGOS_361</strain>
    </source>
</reference>
<feature type="region of interest" description="Disordered" evidence="1">
    <location>
        <begin position="59"/>
        <end position="103"/>
    </location>
</feature>
<dbReference type="CDD" id="cd23090">
    <property type="entry name" value="mt-LAF7-like"/>
    <property type="match status" value="1"/>
</dbReference>
<reference evidence="5" key="5">
    <citation type="submission" date="2019-02" db="EMBL/GenBank/DDBJ databases">
        <title>FDA dAtabase for Regulatory Grade micrObial Sequences (FDA-ARGOS): Supporting development and validation of Infectious Disease Dx tests.</title>
        <authorList>
            <person name="Duncan R."/>
            <person name="Fisher C."/>
            <person name="Tallon L.J."/>
            <person name="Sadzewicz L."/>
            <person name="Sengamalay N."/>
            <person name="Ott S."/>
            <person name="Godinez A."/>
            <person name="Nagaraj S."/>
            <person name="Nadendla S."/>
            <person name="Sichtig H."/>
        </authorList>
    </citation>
    <scope>NUCLEOTIDE SEQUENCE</scope>
    <source>
        <strain evidence="5">FDAARGOS_360</strain>
        <strain evidence="6">FDAARGOS_361</strain>
    </source>
</reference>
<dbReference type="EMBL" id="CP029518">
    <property type="protein sequence ID" value="AYU78225.1"/>
    <property type="molecule type" value="Genomic_DNA"/>
</dbReference>
<dbReference type="OrthoDB" id="255846at2759"/>
<dbReference type="Proteomes" id="UP000008980">
    <property type="component" value="Chromosome 19"/>
</dbReference>
<dbReference type="Proteomes" id="UP000601710">
    <property type="component" value="Chromosome 19"/>
</dbReference>
<name>A0A3S7WVI2_LEIDO</name>
<feature type="compositionally biased region" description="Basic and acidic residues" evidence="1">
    <location>
        <begin position="64"/>
        <end position="84"/>
    </location>
</feature>
<dbReference type="EMBL" id="LR812639">
    <property type="protein sequence ID" value="CAC5429517.1"/>
    <property type="molecule type" value="Genomic_DNA"/>
</dbReference>
<dbReference type="EMBL" id="FR799606">
    <property type="protein sequence ID" value="CBZ33593.1"/>
    <property type="molecule type" value="Genomic_DNA"/>
</dbReference>
<dbReference type="Proteomes" id="UP000274082">
    <property type="component" value="Chromosome 19"/>
</dbReference>
<dbReference type="GeneID" id="13386112"/>
<protein>
    <submittedName>
        <fullName evidence="3">Hypothetical_protein_conserved</fullName>
    </submittedName>
</protein>
<reference evidence="4" key="2">
    <citation type="submission" date="2011-01" db="EMBL/GenBank/DDBJ databases">
        <authorList>
            <person name="Zhao B.P."/>
            <person name="Ren Z.A."/>
            <person name="Li C.D."/>
        </authorList>
    </citation>
    <scope>NUCLEOTIDE SEQUENCE</scope>
    <source>
        <strain evidence="4">BPK282A1</strain>
    </source>
</reference>
<dbReference type="OMA" id="DYRMCYS"/>
<dbReference type="Proteomes" id="UP000318821">
    <property type="component" value="Unassembled WGS sequence"/>
</dbReference>
<sequence length="171" mass="19727">MSTMGGIKGGVGSFLLRRTAAKSIRQKHFTGPQFYKRKTFNFPIGHHQLHRRVAPALQTGSPTHQREHQRYAHLPGDARTRPSEDFTFSRSPSPRDSGRSRQRVDKAMYAWAKRGSLQLYQMGGKRETFVCYRCGYPVRSALVAIKDDNWDYRMCYNCYTKTVDTGMERNT</sequence>
<dbReference type="VEuPathDB" id="TriTrypDB:LdBPK_191250.1"/>
<reference evidence="3" key="8">
    <citation type="submission" date="2020-06" db="EMBL/GenBank/DDBJ databases">
        <authorList>
            <person name="Camacho E."/>
            <person name="Gonzalez-de la Fuente S."/>
            <person name="Rastrojo A."/>
            <person name="Peiro-Pastor R."/>
            <person name="Solana JC."/>
            <person name="Tabera L."/>
            <person name="Gamarro F."/>
            <person name="Carrasco-Ramiro F."/>
            <person name="Requena JM."/>
            <person name="Aguado B."/>
        </authorList>
    </citation>
    <scope>NUCLEOTIDE SEQUENCE</scope>
</reference>
<proteinExistence type="predicted"/>
<evidence type="ECO:0000313" key="6">
    <source>
        <dbReference type="EMBL" id="TPP50947.1"/>
    </source>
</evidence>
<dbReference type="VEuPathDB" id="TriTrypDB:LdCL_190017600"/>
<evidence type="ECO:0000313" key="7">
    <source>
        <dbReference type="Proteomes" id="UP000008980"/>
    </source>
</evidence>
<evidence type="ECO:0000256" key="1">
    <source>
        <dbReference type="SAM" id="MobiDB-lite"/>
    </source>
</evidence>
<dbReference type="AlphaFoldDB" id="A0A3S7WVI2"/>
<accession>E9BEB7</accession>
<reference evidence="7" key="3">
    <citation type="submission" date="2011-02" db="EMBL/GenBank/DDBJ databases">
        <title>Whole genome sequencing of Leishmania donovani clinical lines reveals dynamic variation related to drug resistance.</title>
        <authorList>
            <person name="Downing T."/>
            <person name="Imamura H."/>
            <person name="Sanders M."/>
            <person name="Decuypere S."/>
            <person name="Hertz-Fowler C."/>
            <person name="Clark T.G."/>
            <person name="Rijal S."/>
            <person name="Sundar S."/>
            <person name="Quail M.A."/>
            <person name="De Doncker S."/>
            <person name="Maes I."/>
            <person name="Vanaerschot M."/>
            <person name="Stark O."/>
            <person name="Schonian G."/>
            <person name="Dujardin J.C."/>
            <person name="Berriman M."/>
        </authorList>
    </citation>
    <scope>NUCLEOTIDE SEQUENCE [LARGE SCALE GENOMIC DNA]</scope>
    <source>
        <strain evidence="7">BPK282A1</strain>
    </source>
</reference>
<dbReference type="VEuPathDB" id="TriTrypDB:LDHU3_19.1510"/>
<dbReference type="RefSeq" id="XP_003860300.1">
    <property type="nucleotide sequence ID" value="XM_003860252.1"/>
</dbReference>
<evidence type="ECO:0000313" key="2">
    <source>
        <dbReference type="EMBL" id="AYU78225.1"/>
    </source>
</evidence>
<dbReference type="EMBL" id="RHLC01000027">
    <property type="protein sequence ID" value="TPP50947.1"/>
    <property type="molecule type" value="Genomic_DNA"/>
</dbReference>
<accession>A0A3S7WVI2</accession>
<reference evidence="4 7" key="1">
    <citation type="journal article" date="2011" name="Genome Res.">
        <title>Whole genome sequencing of multiple Leishmania donovani clinical isolates provides insights into population structure and mechanisms of drug resistance.</title>
        <authorList>
            <person name="Downing T."/>
            <person name="Imamura H."/>
            <person name="Decuypere S."/>
            <person name="Clark T.G."/>
            <person name="Coombs G.H."/>
            <person name="Cotton J.A."/>
            <person name="Hilley J.D."/>
            <person name="de Doncker S."/>
            <person name="Maes I."/>
            <person name="Mottram J.C."/>
            <person name="Quail M.A."/>
            <person name="Rijal S."/>
            <person name="Sanders M."/>
            <person name="Schonian G."/>
            <person name="Stark O."/>
            <person name="Sundar S."/>
            <person name="Vanaerschot M."/>
            <person name="Hertz-Fowler C."/>
            <person name="Dujardin J.C."/>
            <person name="Berriman M."/>
        </authorList>
    </citation>
    <scope>NUCLEOTIDE SEQUENCE [LARGE SCALE GENOMIC DNA]</scope>
    <source>
        <strain evidence="4 7">BPK282A1</strain>
    </source>
</reference>
<evidence type="ECO:0000313" key="9">
    <source>
        <dbReference type="Proteomes" id="UP000318447"/>
    </source>
</evidence>
<dbReference type="EMBL" id="RHLD01000033">
    <property type="protein sequence ID" value="TPP41755.1"/>
    <property type="molecule type" value="Genomic_DNA"/>
</dbReference>
<reference evidence="2 8" key="4">
    <citation type="journal article" date="2018" name="Sci. Rep.">
        <title>A complete Leishmania donovani reference genome identifies novel genetic variations associated with virulence.</title>
        <authorList>
            <person name="Lypaczewski P."/>
            <person name="Hoshizaki J."/>
            <person name="Zhang W.-W."/>
            <person name="McCall L.-I."/>
            <person name="Torcivia-Rodriguez J."/>
            <person name="Simonyan V."/>
            <person name="Kaur A."/>
            <person name="Dewar K."/>
            <person name="Matlashewski G."/>
        </authorList>
    </citation>
    <scope>NUCLEOTIDE SEQUENCE [LARGE SCALE GENOMIC DNA]</scope>
    <source>
        <strain evidence="2 8">LdCL</strain>
    </source>
</reference>
<dbReference type="SMR" id="A0A3S7WVI2"/>
<reference evidence="10" key="6">
    <citation type="submission" date="2019-02" db="EMBL/GenBank/DDBJ databases">
        <title>FDA dAtabase for Regulatory Grade micrObial Sequences (FDA-ARGOS): Supporting development and validation of Infectious Disease Dx tests.</title>
        <authorList>
            <person name="Duncan R."/>
            <person name="Fisher C."/>
            <person name="Tallon L."/>
            <person name="Sadzewicz L."/>
            <person name="Sengamalay N."/>
            <person name="Ott S."/>
            <person name="Godinez A."/>
            <person name="Nagaraj S."/>
            <person name="Vavikolanu K."/>
            <person name="Vyas G."/>
            <person name="Nadendla S."/>
            <person name="Aluvathingal J."/>
            <person name="Sichtig H."/>
        </authorList>
    </citation>
    <scope>NUCLEOTIDE SEQUENCE [LARGE SCALE GENOMIC DNA]</scope>
    <source>
        <strain evidence="10">FDAARGOS_360</strain>
    </source>
</reference>
<evidence type="ECO:0000313" key="5">
    <source>
        <dbReference type="EMBL" id="TPP41755.1"/>
    </source>
</evidence>
<dbReference type="Proteomes" id="UP000318447">
    <property type="component" value="Unassembled WGS sequence"/>
</dbReference>
<organism evidence="2 8">
    <name type="scientific">Leishmania donovani</name>
    <dbReference type="NCBI Taxonomy" id="5661"/>
    <lineage>
        <taxon>Eukaryota</taxon>
        <taxon>Discoba</taxon>
        <taxon>Euglenozoa</taxon>
        <taxon>Kinetoplastea</taxon>
        <taxon>Metakinetoplastina</taxon>
        <taxon>Trypanosomatida</taxon>
        <taxon>Trypanosomatidae</taxon>
        <taxon>Leishmaniinae</taxon>
        <taxon>Leishmania</taxon>
    </lineage>
</organism>